<keyword evidence="2" id="KW-0732">Signal</keyword>
<comment type="caution">
    <text evidence="3">The sequence shown here is derived from an EMBL/GenBank/DDBJ whole genome shotgun (WGS) entry which is preliminary data.</text>
</comment>
<dbReference type="EMBL" id="MBFR01000399">
    <property type="protein sequence ID" value="PVU88272.1"/>
    <property type="molecule type" value="Genomic_DNA"/>
</dbReference>
<feature type="region of interest" description="Disordered" evidence="1">
    <location>
        <begin position="401"/>
        <end position="426"/>
    </location>
</feature>
<dbReference type="AlphaFoldDB" id="A0A2T9Y7G2"/>
<dbReference type="STRING" id="133385.A0A2T9Y7G2"/>
<evidence type="ECO:0008006" key="5">
    <source>
        <dbReference type="Google" id="ProtNLM"/>
    </source>
</evidence>
<dbReference type="OrthoDB" id="448649at2759"/>
<feature type="region of interest" description="Disordered" evidence="1">
    <location>
        <begin position="144"/>
        <end position="180"/>
    </location>
</feature>
<feature type="chain" id="PRO_5015686407" description="Nucleotide exchange factor SIL1" evidence="2">
    <location>
        <begin position="27"/>
        <end position="527"/>
    </location>
</feature>
<evidence type="ECO:0000313" key="3">
    <source>
        <dbReference type="EMBL" id="PVU88272.1"/>
    </source>
</evidence>
<evidence type="ECO:0000313" key="4">
    <source>
        <dbReference type="Proteomes" id="UP000245383"/>
    </source>
</evidence>
<keyword evidence="4" id="KW-1185">Reference proteome</keyword>
<dbReference type="GO" id="GO:0000774">
    <property type="term" value="F:adenyl-nucleotide exchange factor activity"/>
    <property type="evidence" value="ECO:0007669"/>
    <property type="project" value="TreeGrafter"/>
</dbReference>
<name>A0A2T9Y7G2_9FUNG</name>
<feature type="compositionally biased region" description="Polar residues" evidence="1">
    <location>
        <begin position="169"/>
        <end position="180"/>
    </location>
</feature>
<feature type="compositionally biased region" description="Basic and acidic residues" evidence="1">
    <location>
        <begin position="409"/>
        <end position="419"/>
    </location>
</feature>
<dbReference type="GO" id="GO:0005783">
    <property type="term" value="C:endoplasmic reticulum"/>
    <property type="evidence" value="ECO:0007669"/>
    <property type="project" value="TreeGrafter"/>
</dbReference>
<feature type="signal peptide" evidence="2">
    <location>
        <begin position="1"/>
        <end position="26"/>
    </location>
</feature>
<protein>
    <recommendedName>
        <fullName evidence="5">Nucleotide exchange factor SIL1</fullName>
    </recommendedName>
</protein>
<proteinExistence type="predicted"/>
<dbReference type="PANTHER" id="PTHR19316:SF18">
    <property type="entry name" value="HSP70-BINDING PROTEIN 1"/>
    <property type="match status" value="1"/>
</dbReference>
<gene>
    <name evidence="3" type="ORF">BB561_005944</name>
</gene>
<dbReference type="PANTHER" id="PTHR19316">
    <property type="entry name" value="PROTEIN FOLDING REGULATOR"/>
    <property type="match status" value="1"/>
</dbReference>
<feature type="compositionally biased region" description="Basic residues" evidence="1">
    <location>
        <begin position="153"/>
        <end position="168"/>
    </location>
</feature>
<evidence type="ECO:0000256" key="1">
    <source>
        <dbReference type="SAM" id="MobiDB-lite"/>
    </source>
</evidence>
<accession>A0A2T9Y7G2</accession>
<organism evidence="3 4">
    <name type="scientific">Smittium simulii</name>
    <dbReference type="NCBI Taxonomy" id="133385"/>
    <lineage>
        <taxon>Eukaryota</taxon>
        <taxon>Fungi</taxon>
        <taxon>Fungi incertae sedis</taxon>
        <taxon>Zoopagomycota</taxon>
        <taxon>Kickxellomycotina</taxon>
        <taxon>Harpellomycetes</taxon>
        <taxon>Harpellales</taxon>
        <taxon>Legeriomycetaceae</taxon>
        <taxon>Smittium</taxon>
    </lineage>
</organism>
<dbReference type="Proteomes" id="UP000245383">
    <property type="component" value="Unassembled WGS sequence"/>
</dbReference>
<dbReference type="InterPro" id="IPR011989">
    <property type="entry name" value="ARM-like"/>
</dbReference>
<dbReference type="Gene3D" id="1.25.10.10">
    <property type="entry name" value="Leucine-rich Repeat Variant"/>
    <property type="match status" value="1"/>
</dbReference>
<dbReference type="InterPro" id="IPR050693">
    <property type="entry name" value="Hsp70_NEF-Inhibitors"/>
</dbReference>
<evidence type="ECO:0000256" key="2">
    <source>
        <dbReference type="SAM" id="SignalP"/>
    </source>
</evidence>
<reference evidence="3 4" key="1">
    <citation type="journal article" date="2018" name="MBio">
        <title>Comparative Genomics Reveals the Core Gene Toolbox for the Fungus-Insect Symbiosis.</title>
        <authorList>
            <person name="Wang Y."/>
            <person name="Stata M."/>
            <person name="Wang W."/>
            <person name="Stajich J.E."/>
            <person name="White M.M."/>
            <person name="Moncalvo J.M."/>
        </authorList>
    </citation>
    <scope>NUCLEOTIDE SEQUENCE [LARGE SCALE GENOMIC DNA]</scope>
    <source>
        <strain evidence="3 4">SWE-8-4</strain>
    </source>
</reference>
<sequence>MKVNINSSYFCFLLILQTAIAGSAQADLHSNKLDEINKEYICLKPEYHVSTENDPDNECYPKLFEPTEEFQVIKKGQIVPQGLHYTIDMQTGVRMAKLLDEAEKNNDQNNPNIKDLYVSEQGDVQIIPEANSGTDSTDLLLLESENTEINKPSSKKVRSKNTKAKKSTPKQADSNQKSNAVSQSRVYTFEDFFKSVNSNTNYEAFIDMLNKLEDIAHDTEYGYAIIKSPILLNMLTDFTSPAMLSNSMNLKAESADVKTTQEHRDKINKIKALILGASLQNNYEAQLEALEADTTIKIIHLFKQEQSVIIKNGLLYVISSMIRGNLKSLVNFESYNGPETIMSWFDNYTQSQYLNFSTGKTDKDLDAKQYSKLRQKLVLFMDDYYNQNMYLEQNTKDDIKKMPLGLDTSDQKSQTKDQNAKSNQIDDVDSNDLFGENIDVKKAMNHQFVFGSKNNLDPINIIGNNKTHEDLENRIRSVDIQFWCFKLKSYITQLGKIKSTLALKNEKSTLVGSYSNLNVFNPKSCPL</sequence>